<feature type="region of interest" description="Disordered" evidence="1">
    <location>
        <begin position="1"/>
        <end position="38"/>
    </location>
</feature>
<gene>
    <name evidence="2" type="ORF">CEXT_77951</name>
</gene>
<evidence type="ECO:0000313" key="3">
    <source>
        <dbReference type="Proteomes" id="UP001054945"/>
    </source>
</evidence>
<organism evidence="2 3">
    <name type="scientific">Caerostris extrusa</name>
    <name type="common">Bark spider</name>
    <name type="synonym">Caerostris bankana</name>
    <dbReference type="NCBI Taxonomy" id="172846"/>
    <lineage>
        <taxon>Eukaryota</taxon>
        <taxon>Metazoa</taxon>
        <taxon>Ecdysozoa</taxon>
        <taxon>Arthropoda</taxon>
        <taxon>Chelicerata</taxon>
        <taxon>Arachnida</taxon>
        <taxon>Araneae</taxon>
        <taxon>Araneomorphae</taxon>
        <taxon>Entelegynae</taxon>
        <taxon>Araneoidea</taxon>
        <taxon>Araneidae</taxon>
        <taxon>Caerostris</taxon>
    </lineage>
</organism>
<protein>
    <submittedName>
        <fullName evidence="2">Uncharacterized protein</fullName>
    </submittedName>
</protein>
<accession>A0AAV4N535</accession>
<evidence type="ECO:0000256" key="1">
    <source>
        <dbReference type="SAM" id="MobiDB-lite"/>
    </source>
</evidence>
<keyword evidence="3" id="KW-1185">Reference proteome</keyword>
<evidence type="ECO:0000313" key="2">
    <source>
        <dbReference type="EMBL" id="GIX79942.1"/>
    </source>
</evidence>
<proteinExistence type="predicted"/>
<dbReference type="EMBL" id="BPLR01002988">
    <property type="protein sequence ID" value="GIX79942.1"/>
    <property type="molecule type" value="Genomic_DNA"/>
</dbReference>
<name>A0AAV4N535_CAEEX</name>
<feature type="compositionally biased region" description="Polar residues" evidence="1">
    <location>
        <begin position="29"/>
        <end position="38"/>
    </location>
</feature>
<dbReference type="Proteomes" id="UP001054945">
    <property type="component" value="Unassembled WGS sequence"/>
</dbReference>
<reference evidence="2 3" key="1">
    <citation type="submission" date="2021-06" db="EMBL/GenBank/DDBJ databases">
        <title>Caerostris extrusa draft genome.</title>
        <authorList>
            <person name="Kono N."/>
            <person name="Arakawa K."/>
        </authorList>
    </citation>
    <scope>NUCLEOTIDE SEQUENCE [LARGE SCALE GENOMIC DNA]</scope>
</reference>
<comment type="caution">
    <text evidence="2">The sequence shown here is derived from an EMBL/GenBank/DDBJ whole genome shotgun (WGS) entry which is preliminary data.</text>
</comment>
<sequence>MEEKRKTANLKVIIHPSGRRRNSLKATKAANSSLHSESKQFQRNTFILYSTRISKVLLKKCNGKPCITREEAMQSD</sequence>
<dbReference type="AlphaFoldDB" id="A0AAV4N535"/>